<evidence type="ECO:0000313" key="3">
    <source>
        <dbReference type="EMBL" id="EAA29037.1"/>
    </source>
</evidence>
<dbReference type="STRING" id="367110.Q7S113"/>
<accession>Q7S113</accession>
<feature type="region of interest" description="Disordered" evidence="1">
    <location>
        <begin position="456"/>
        <end position="686"/>
    </location>
</feature>
<dbReference type="HOGENOM" id="CLU_350928_0_0_1"/>
<dbReference type="OrthoDB" id="21678at2759"/>
<dbReference type="PaxDb" id="5141-EFNCRP00000007872"/>
<dbReference type="GO" id="GO:0006357">
    <property type="term" value="P:regulation of transcription by RNA polymerase II"/>
    <property type="evidence" value="ECO:0000318"/>
    <property type="project" value="GO_Central"/>
</dbReference>
<evidence type="ECO:0000313" key="4">
    <source>
        <dbReference type="Proteomes" id="UP000001805"/>
    </source>
</evidence>
<dbReference type="SMR" id="Q7S113"/>
<proteinExistence type="predicted"/>
<gene>
    <name evidence="3" type="ORF">NCU07579</name>
</gene>
<reference evidence="3 4" key="1">
    <citation type="journal article" date="2003" name="Nature">
        <title>The genome sequence of the filamentous fungus Neurospora crassa.</title>
        <authorList>
            <person name="Galagan J.E."/>
            <person name="Calvo S.E."/>
            <person name="Borkovich K.A."/>
            <person name="Selker E.U."/>
            <person name="Read N.D."/>
            <person name="Jaffe D."/>
            <person name="FitzHugh W."/>
            <person name="Ma L.J."/>
            <person name="Smirnov S."/>
            <person name="Purcell S."/>
            <person name="Rehman B."/>
            <person name="Elkins T."/>
            <person name="Engels R."/>
            <person name="Wang S."/>
            <person name="Nielsen C.B."/>
            <person name="Butler J."/>
            <person name="Endrizzi M."/>
            <person name="Qui D."/>
            <person name="Ianakiev P."/>
            <person name="Bell-Pedersen D."/>
            <person name="Nelson M.A."/>
            <person name="Werner-Washburne M."/>
            <person name="Selitrennikoff C.P."/>
            <person name="Kinsey J.A."/>
            <person name="Braun E.L."/>
            <person name="Zelter A."/>
            <person name="Schulte U."/>
            <person name="Kothe G.O."/>
            <person name="Jedd G."/>
            <person name="Mewes W."/>
            <person name="Staben C."/>
            <person name="Marcotte E."/>
            <person name="Greenberg D."/>
            <person name="Roy A."/>
            <person name="Foley K."/>
            <person name="Naylor J."/>
            <person name="Stange-Thomann N."/>
            <person name="Barrett R."/>
            <person name="Gnerre S."/>
            <person name="Kamal M."/>
            <person name="Kamvysselis M."/>
            <person name="Mauceli E."/>
            <person name="Bielke C."/>
            <person name="Rudd S."/>
            <person name="Frishman D."/>
            <person name="Krystofova S."/>
            <person name="Rasmussen C."/>
            <person name="Metzenberg R.L."/>
            <person name="Perkins D.D."/>
            <person name="Kroken S."/>
            <person name="Cogoni C."/>
            <person name="Macino G."/>
            <person name="Catcheside D."/>
            <person name="Li W."/>
            <person name="Pratt R.J."/>
            <person name="Osmani S.A."/>
            <person name="DeSouza C.P."/>
            <person name="Glass L."/>
            <person name="Orbach M.J."/>
            <person name="Berglund J.A."/>
            <person name="Voelker R."/>
            <person name="Yarden O."/>
            <person name="Plamann M."/>
            <person name="Seiler S."/>
            <person name="Dunlap J."/>
            <person name="Radford A."/>
            <person name="Aramayo R."/>
            <person name="Natvig D.O."/>
            <person name="Alex L.A."/>
            <person name="Mannhaupt G."/>
            <person name="Ebbole D.J."/>
            <person name="Freitag M."/>
            <person name="Paulsen I."/>
            <person name="Sachs M.S."/>
            <person name="Lander E.S."/>
            <person name="Nusbaum C."/>
            <person name="Birren B."/>
        </authorList>
    </citation>
    <scope>NUCLEOTIDE SEQUENCE [LARGE SCALE GENOMIC DNA]</scope>
    <source>
        <strain evidence="4">ATCC 24698 / 74-OR23-1A / CBS 708.71 / DSM 1257 / FGSC 987</strain>
    </source>
</reference>
<dbReference type="VEuPathDB" id="FungiDB:NCU07579"/>
<dbReference type="InParanoid" id="Q7S113"/>
<feature type="compositionally biased region" description="Basic and acidic residues" evidence="1">
    <location>
        <begin position="674"/>
        <end position="686"/>
    </location>
</feature>
<feature type="compositionally biased region" description="Polar residues" evidence="1">
    <location>
        <begin position="886"/>
        <end position="895"/>
    </location>
</feature>
<dbReference type="PROSITE" id="PS51505">
    <property type="entry name" value="SCA7"/>
    <property type="match status" value="1"/>
</dbReference>
<dbReference type="Proteomes" id="UP000001805">
    <property type="component" value="Chromosome 3, Linkage Group III"/>
</dbReference>
<feature type="compositionally biased region" description="Basic and acidic residues" evidence="1">
    <location>
        <begin position="557"/>
        <end position="567"/>
    </location>
</feature>
<sequence length="895" mass="98819">MAHCDGLGRYQRVGTVWHCPSLIHALQQPTVQQPIPLSNDNSFLCLLAIDNATCRDNQPTSRLSIDNLGLSTACSKPPSRETVAAMAAVESRKDQEATTIKVASSKAIRNVVKLKRQPTNKLSRIGNWKDAIAPLDNEEKKRAKENAAPPSPLINQLDPPAQVTFDTGRPLDDVPDLIYCKLCKKGVIRTSGKEHIDECLRIKREKAQRKKEAREARERAKEAAREEEARKNDPDGAAGRDDDDSDADEPTERKGNGGKTTKKATGKKPDTGGKKRKAEGDLEKGKAKKKKDEPKPKTAKPKGPVDVERQCGVILPNGQPCARSLTCKSHSMSAKRSVPGRSLPYDMLLVAYQKKNQAKQQRAAIDANAPLEDDDDPNAGAVDSDEETAAVMNALANWRPQPVVPQPIIAPIKRQYQLARLHEQLQTVTNGGRLNIFKVVGFGAQKLPEGHPGLYQQEEEHAGDPDVSMQEAFSRRSSTSAPKRKWRTDQLEEELMDTLRRKRVRLTPDLDPKSSPNPKLVRRIVPPLVSGAMKSPRGPRHPTDTKEQYLRQTFAPVRRDDSVRSPHPESSSRPGTGVSSQRPPRQAYPTQRPPSRDAERAVARPGPTNHYHDELPARRDSVGVSLRGGGSEVGSPRRDNLVNPAAARTPARHPSRRLSSASPGQKSLHLSPHVPDEVRAMDAEKCPEISPEEMDMLREMYMACQQHPEKFDEYRQEYQAYQQRLQVQKSFSGGKQPTGSQSASPATETPPRSMFDKTEHHETQRVLEQAHFRPTCSPRHGSSTVLRGGTASPSNTLAGTRQRPEVSSPVISTQQTLPDTSHTPRNHQRKRSGPIPRIILKVPKRTLQPNMGVSPMKGGPQRDVVSLPRKTHGPVGGKSFKDSSVKESSLVGTDD</sequence>
<feature type="region of interest" description="Disordered" evidence="1">
    <location>
        <begin position="206"/>
        <end position="308"/>
    </location>
</feature>
<feature type="compositionally biased region" description="Polar residues" evidence="1">
    <location>
        <begin position="780"/>
        <end position="799"/>
    </location>
</feature>
<dbReference type="GO" id="GO:0031048">
    <property type="term" value="P:regulatory ncRNA-mediated heterochromatin formation"/>
    <property type="evidence" value="ECO:0000318"/>
    <property type="project" value="GO_Central"/>
</dbReference>
<dbReference type="InterPro" id="IPR013243">
    <property type="entry name" value="SCA7_dom"/>
</dbReference>
<dbReference type="Pfam" id="PF08313">
    <property type="entry name" value="SCA7"/>
    <property type="match status" value="1"/>
</dbReference>
<dbReference type="OMA" id="HYHDELP"/>
<feature type="compositionally biased region" description="Polar residues" evidence="1">
    <location>
        <begin position="729"/>
        <end position="747"/>
    </location>
</feature>
<dbReference type="KEGG" id="ncr:NCU07579"/>
<evidence type="ECO:0000256" key="1">
    <source>
        <dbReference type="SAM" id="MobiDB-lite"/>
    </source>
</evidence>
<dbReference type="PANTHER" id="PTHR47805:SF1">
    <property type="entry name" value="SAGA-ASSOCIATED FACTOR 73"/>
    <property type="match status" value="1"/>
</dbReference>
<feature type="domain" description="SCA7" evidence="2">
    <location>
        <begin position="298"/>
        <end position="364"/>
    </location>
</feature>
<dbReference type="GO" id="GO:1904802">
    <property type="term" value="P:RITS complex assembly"/>
    <property type="evidence" value="ECO:0000318"/>
    <property type="project" value="GO_Central"/>
</dbReference>
<dbReference type="InterPro" id="IPR037804">
    <property type="entry name" value="SGF73"/>
</dbReference>
<organism evidence="3 4">
    <name type="scientific">Neurospora crassa (strain ATCC 24698 / 74-OR23-1A / CBS 708.71 / DSM 1257 / FGSC 987)</name>
    <dbReference type="NCBI Taxonomy" id="367110"/>
    <lineage>
        <taxon>Eukaryota</taxon>
        <taxon>Fungi</taxon>
        <taxon>Dikarya</taxon>
        <taxon>Ascomycota</taxon>
        <taxon>Pezizomycotina</taxon>
        <taxon>Sordariomycetes</taxon>
        <taxon>Sordariomycetidae</taxon>
        <taxon>Sordariales</taxon>
        <taxon>Sordariaceae</taxon>
        <taxon>Neurospora</taxon>
    </lineage>
</organism>
<keyword evidence="4" id="KW-1185">Reference proteome</keyword>
<feature type="compositionally biased region" description="Basic and acidic residues" evidence="1">
    <location>
        <begin position="754"/>
        <end position="771"/>
    </location>
</feature>
<feature type="region of interest" description="Disordered" evidence="1">
    <location>
        <begin position="139"/>
        <end position="160"/>
    </location>
</feature>
<feature type="compositionally biased region" description="Polar residues" evidence="1">
    <location>
        <begin position="568"/>
        <end position="583"/>
    </location>
</feature>
<dbReference type="GeneID" id="3874420"/>
<protein>
    <recommendedName>
        <fullName evidence="2">SCA7 domain-containing protein</fullName>
    </recommendedName>
</protein>
<feature type="compositionally biased region" description="Polar residues" evidence="1">
    <location>
        <begin position="809"/>
        <end position="823"/>
    </location>
</feature>
<feature type="compositionally biased region" description="Basic and acidic residues" evidence="1">
    <location>
        <begin position="267"/>
        <end position="296"/>
    </location>
</feature>
<evidence type="ECO:0000259" key="2">
    <source>
        <dbReference type="PROSITE" id="PS51505"/>
    </source>
</evidence>
<name>Q7S113_NEUCR</name>
<dbReference type="EMBL" id="CM002238">
    <property type="protein sequence ID" value="EAA29037.1"/>
    <property type="molecule type" value="Genomic_DNA"/>
</dbReference>
<dbReference type="GO" id="GO:0000124">
    <property type="term" value="C:SAGA complex"/>
    <property type="evidence" value="ECO:0000318"/>
    <property type="project" value="GO_Central"/>
</dbReference>
<dbReference type="AlphaFoldDB" id="Q7S113"/>
<feature type="compositionally biased region" description="Basic and acidic residues" evidence="1">
    <location>
        <begin position="210"/>
        <end position="240"/>
    </location>
</feature>
<dbReference type="RefSeq" id="XP_958273.1">
    <property type="nucleotide sequence ID" value="XM_953180.2"/>
</dbReference>
<feature type="region of interest" description="Disordered" evidence="1">
    <location>
        <begin position="725"/>
        <end position="895"/>
    </location>
</feature>
<dbReference type="PANTHER" id="PTHR47805">
    <property type="entry name" value="SAGA-ASSOCIATED FACTOR 73"/>
    <property type="match status" value="1"/>
</dbReference>
<dbReference type="Gene3D" id="6.10.140.1270">
    <property type="match status" value="1"/>
</dbReference>
<feature type="compositionally biased region" description="Basic and acidic residues" evidence="1">
    <location>
        <begin position="610"/>
        <end position="621"/>
    </location>
</feature>